<evidence type="ECO:0000259" key="7">
    <source>
        <dbReference type="SMART" id="SM00849"/>
    </source>
</evidence>
<dbReference type="InterPro" id="IPR036866">
    <property type="entry name" value="RibonucZ/Hydroxyglut_hydro"/>
</dbReference>
<dbReference type="Gene3D" id="3.60.15.10">
    <property type="entry name" value="Ribonuclease Z/Hydroxyacylglutathione hydrolase-like"/>
    <property type="match status" value="1"/>
</dbReference>
<keyword evidence="2" id="KW-1003">Cell membrane</keyword>
<dbReference type="CDD" id="cd07731">
    <property type="entry name" value="ComA-like_MBL-fold"/>
    <property type="match status" value="1"/>
</dbReference>
<dbReference type="InterPro" id="IPR052159">
    <property type="entry name" value="Competence_DNA_uptake"/>
</dbReference>
<keyword evidence="3 6" id="KW-0812">Transmembrane</keyword>
<feature type="transmembrane region" description="Helical" evidence="6">
    <location>
        <begin position="384"/>
        <end position="408"/>
    </location>
</feature>
<dbReference type="SUPFAM" id="SSF56281">
    <property type="entry name" value="Metallo-hydrolase/oxidoreductase"/>
    <property type="match status" value="1"/>
</dbReference>
<dbReference type="PANTHER" id="PTHR30619">
    <property type="entry name" value="DNA INTERNALIZATION/COMPETENCE PROTEIN COMEC/REC2"/>
    <property type="match status" value="1"/>
</dbReference>
<evidence type="ECO:0000313" key="8">
    <source>
        <dbReference type="EMBL" id="MFC5542081.1"/>
    </source>
</evidence>
<feature type="transmembrane region" description="Helical" evidence="6">
    <location>
        <begin position="354"/>
        <end position="372"/>
    </location>
</feature>
<dbReference type="PANTHER" id="PTHR30619:SF1">
    <property type="entry name" value="RECOMBINATION PROTEIN 2"/>
    <property type="match status" value="1"/>
</dbReference>
<dbReference type="InterPro" id="IPR001279">
    <property type="entry name" value="Metallo-B-lactamas"/>
</dbReference>
<comment type="subcellular location">
    <subcellularLocation>
        <location evidence="1">Cell membrane</location>
        <topology evidence="1">Multi-pass membrane protein</topology>
    </subcellularLocation>
</comment>
<feature type="transmembrane region" description="Helical" evidence="6">
    <location>
        <begin position="299"/>
        <end position="317"/>
    </location>
</feature>
<feature type="transmembrane region" description="Helical" evidence="6">
    <location>
        <begin position="258"/>
        <end position="278"/>
    </location>
</feature>
<protein>
    <submittedName>
        <fullName evidence="8">DNA internalization-related competence protein ComEC/Rec2</fullName>
    </submittedName>
</protein>
<comment type="caution">
    <text evidence="8">The sequence shown here is derived from an EMBL/GenBank/DDBJ whole genome shotgun (WGS) entry which is preliminary data.</text>
</comment>
<accession>A0ABW0RBC6</accession>
<keyword evidence="4 6" id="KW-1133">Transmembrane helix</keyword>
<sequence>MILKHKWIYFALAVLIASVSAHETVWLLLLLLPLGFHAYFKKFHPFHLVFLFMCGFATFCYVSFQLNEIEKPILLPGFYTWTDEYKIRGDTLRGLMKDADGRKVYVTYVLNSEEEKRRFESTSLAGKRFYVEGEVVEPKRPYHEYSFHMQSYLKSKGAGGIAEISHLQYAGTERSLLQKISLMRFHLKKHIEKTFPSTLAPEAEALLIGWQEDVDDETKRAYQKLGITHLFAISGLHIAILAFLFYECLIRLHIRREMATVLLMVSLPVYAVLAGGAPSVWRAVAVVELVMLSRLKGRLAVDDALAISFIGFVWMGPWVIYQIGFQLSYLATASLVYSSRFLQSEHIWWKKSFYVTFLCQLMVYPLLLYHFYELSLSSFIVNLFYVPLFSFLILPINIGLLLLTFIPLPLSDLIFACYEPFRLLITNLTFFLESLPYQMWIPGKPPLWLITIAYIGVFMAFYLIDCRAKLKYIVPVLFIPVLLLHFHGRLNPHLVITFVDVGQGDCIVIELPYRKKVYMIDSGGVLRFQQEKWKEGIPFEVGKRIVVPFLKGKGISKIDAFILTHADSDHVEGAEEILREIRIGEIHITPSSLSKPVMNDLVAEAKKQKVPIKEQMAGFGWKEGDVTFQYLWPHDLKYEGNNDSLVLYLEKGDFQGLFTGDLEAEGERKLIATYPKLSAIDLLKAGHHGSRTSSSDEFIQRLMPVLTVFCAGENNRFGHPHKEVVERYQRNGLKTLTTGEVGTIEIVVKDRQMEVKAGADY</sequence>
<feature type="transmembrane region" description="Helical" evidence="6">
    <location>
        <begin position="446"/>
        <end position="463"/>
    </location>
</feature>
<dbReference type="Pfam" id="PF03772">
    <property type="entry name" value="Competence"/>
    <property type="match status" value="1"/>
</dbReference>
<feature type="transmembrane region" description="Helical" evidence="6">
    <location>
        <begin position="227"/>
        <end position="246"/>
    </location>
</feature>
<evidence type="ECO:0000256" key="3">
    <source>
        <dbReference type="ARBA" id="ARBA00022692"/>
    </source>
</evidence>
<dbReference type="EMBL" id="JBHSNQ010000081">
    <property type="protein sequence ID" value="MFC5542081.1"/>
    <property type="molecule type" value="Genomic_DNA"/>
</dbReference>
<dbReference type="RefSeq" id="WP_342469179.1">
    <property type="nucleotide sequence ID" value="NZ_JBHSNQ010000081.1"/>
</dbReference>
<evidence type="ECO:0000256" key="2">
    <source>
        <dbReference type="ARBA" id="ARBA00022475"/>
    </source>
</evidence>
<dbReference type="InterPro" id="IPR004797">
    <property type="entry name" value="Competence_ComEC/Rec2"/>
</dbReference>
<feature type="transmembrane region" description="Helical" evidence="6">
    <location>
        <begin position="45"/>
        <end position="64"/>
    </location>
</feature>
<dbReference type="SMART" id="SM00849">
    <property type="entry name" value="Lactamase_B"/>
    <property type="match status" value="1"/>
</dbReference>
<reference evidence="9" key="1">
    <citation type="journal article" date="2019" name="Int. J. Syst. Evol. Microbiol.">
        <title>The Global Catalogue of Microorganisms (GCM) 10K type strain sequencing project: providing services to taxonomists for standard genome sequencing and annotation.</title>
        <authorList>
            <consortium name="The Broad Institute Genomics Platform"/>
            <consortium name="The Broad Institute Genome Sequencing Center for Infectious Disease"/>
            <person name="Wu L."/>
            <person name="Ma J."/>
        </authorList>
    </citation>
    <scope>NUCLEOTIDE SEQUENCE [LARGE SCALE GENOMIC DNA]</scope>
    <source>
        <strain evidence="9">CCUG 56331</strain>
    </source>
</reference>
<evidence type="ECO:0000256" key="6">
    <source>
        <dbReference type="SAM" id="Phobius"/>
    </source>
</evidence>
<evidence type="ECO:0000256" key="5">
    <source>
        <dbReference type="ARBA" id="ARBA00023136"/>
    </source>
</evidence>
<dbReference type="NCBIfam" id="TIGR00360">
    <property type="entry name" value="ComEC_N-term"/>
    <property type="match status" value="1"/>
</dbReference>
<gene>
    <name evidence="8" type="ORF">ACFPOH_09925</name>
</gene>
<dbReference type="Pfam" id="PF00753">
    <property type="entry name" value="Lactamase_B"/>
    <property type="match status" value="1"/>
</dbReference>
<evidence type="ECO:0000313" key="9">
    <source>
        <dbReference type="Proteomes" id="UP001595978"/>
    </source>
</evidence>
<proteinExistence type="predicted"/>
<keyword evidence="9" id="KW-1185">Reference proteome</keyword>
<dbReference type="NCBIfam" id="TIGR00361">
    <property type="entry name" value="ComEC_Rec2"/>
    <property type="match status" value="1"/>
</dbReference>
<dbReference type="InterPro" id="IPR004477">
    <property type="entry name" value="ComEC_N"/>
</dbReference>
<name>A0ABW0RBC6_9BACL</name>
<evidence type="ECO:0000256" key="4">
    <source>
        <dbReference type="ARBA" id="ARBA00022989"/>
    </source>
</evidence>
<keyword evidence="5 6" id="KW-0472">Membrane</keyword>
<organism evidence="8 9">
    <name type="scientific">Ureibacillus suwonensis</name>
    <dbReference type="NCBI Taxonomy" id="313007"/>
    <lineage>
        <taxon>Bacteria</taxon>
        <taxon>Bacillati</taxon>
        <taxon>Bacillota</taxon>
        <taxon>Bacilli</taxon>
        <taxon>Bacillales</taxon>
        <taxon>Caryophanaceae</taxon>
        <taxon>Ureibacillus</taxon>
    </lineage>
</organism>
<feature type="transmembrane region" description="Helical" evidence="6">
    <location>
        <begin position="470"/>
        <end position="488"/>
    </location>
</feature>
<dbReference type="InterPro" id="IPR035681">
    <property type="entry name" value="ComA-like_MBL"/>
</dbReference>
<dbReference type="Proteomes" id="UP001595978">
    <property type="component" value="Unassembled WGS sequence"/>
</dbReference>
<evidence type="ECO:0000256" key="1">
    <source>
        <dbReference type="ARBA" id="ARBA00004651"/>
    </source>
</evidence>
<feature type="domain" description="Metallo-beta-lactamase" evidence="7">
    <location>
        <begin position="503"/>
        <end position="713"/>
    </location>
</feature>